<dbReference type="EMBL" id="CADCVE010000059">
    <property type="protein sequence ID" value="CAA9457190.1"/>
    <property type="molecule type" value="Genomic_DNA"/>
</dbReference>
<reference evidence="1" key="1">
    <citation type="submission" date="2020-02" db="EMBL/GenBank/DDBJ databases">
        <authorList>
            <person name="Meier V. D."/>
        </authorList>
    </citation>
    <scope>NUCLEOTIDE SEQUENCE</scope>
    <source>
        <strain evidence="1">AVDCRST_MAG28</strain>
    </source>
</reference>
<sequence length="74" mass="7918">MIDTSVARSARPSIYPEAPRLCAGCGEPSGSISEGTGFPLVRDRYGDGLMYHVRCLPGRRTLDAVFSGLERMGG</sequence>
<protein>
    <recommendedName>
        <fullName evidence="2">PARP-type domain-containing protein</fullName>
    </recommendedName>
</protein>
<gene>
    <name evidence="1" type="ORF">AVDCRST_MAG28-2634</name>
</gene>
<evidence type="ECO:0000313" key="1">
    <source>
        <dbReference type="EMBL" id="CAA9457190.1"/>
    </source>
</evidence>
<organism evidence="1">
    <name type="scientific">uncultured Rubrobacteraceae bacterium</name>
    <dbReference type="NCBI Taxonomy" id="349277"/>
    <lineage>
        <taxon>Bacteria</taxon>
        <taxon>Bacillati</taxon>
        <taxon>Actinomycetota</taxon>
        <taxon>Rubrobacteria</taxon>
        <taxon>Rubrobacterales</taxon>
        <taxon>Rubrobacteraceae</taxon>
        <taxon>environmental samples</taxon>
    </lineage>
</organism>
<accession>A0A6J4QWI3</accession>
<evidence type="ECO:0008006" key="2">
    <source>
        <dbReference type="Google" id="ProtNLM"/>
    </source>
</evidence>
<dbReference type="AlphaFoldDB" id="A0A6J4QWI3"/>
<name>A0A6J4QWI3_9ACTN</name>
<proteinExistence type="predicted"/>